<name>A0A9W6W915_9ACTN</name>
<accession>A0A9W6W915</accession>
<feature type="domain" description="Protein kinase" evidence="8">
    <location>
        <begin position="16"/>
        <end position="272"/>
    </location>
</feature>
<feature type="transmembrane region" description="Helical" evidence="7">
    <location>
        <begin position="311"/>
        <end position="333"/>
    </location>
</feature>
<dbReference type="PROSITE" id="PS50011">
    <property type="entry name" value="PROTEIN_KINASE_DOM"/>
    <property type="match status" value="1"/>
</dbReference>
<evidence type="ECO:0000256" key="2">
    <source>
        <dbReference type="ARBA" id="ARBA00022741"/>
    </source>
</evidence>
<keyword evidence="2 5" id="KW-0547">Nucleotide-binding</keyword>
<dbReference type="GO" id="GO:0004674">
    <property type="term" value="F:protein serine/threonine kinase activity"/>
    <property type="evidence" value="ECO:0007669"/>
    <property type="project" value="TreeGrafter"/>
</dbReference>
<dbReference type="EMBL" id="BSTX01000002">
    <property type="protein sequence ID" value="GLZ78109.1"/>
    <property type="molecule type" value="Genomic_DNA"/>
</dbReference>
<proteinExistence type="predicted"/>
<dbReference type="GO" id="GO:0005524">
    <property type="term" value="F:ATP binding"/>
    <property type="evidence" value="ECO:0007669"/>
    <property type="project" value="UniProtKB-UniRule"/>
</dbReference>
<evidence type="ECO:0000256" key="7">
    <source>
        <dbReference type="SAM" id="Phobius"/>
    </source>
</evidence>
<reference evidence="9" key="1">
    <citation type="submission" date="2023-03" db="EMBL/GenBank/DDBJ databases">
        <title>Actinorhabdospora filicis NBRC 111898.</title>
        <authorList>
            <person name="Ichikawa N."/>
            <person name="Sato H."/>
            <person name="Tonouchi N."/>
        </authorList>
    </citation>
    <scope>NUCLEOTIDE SEQUENCE</scope>
    <source>
        <strain evidence="9">NBRC 111898</strain>
    </source>
</reference>
<dbReference type="SUPFAM" id="SSF56112">
    <property type="entry name" value="Protein kinase-like (PK-like)"/>
    <property type="match status" value="1"/>
</dbReference>
<comment type="caution">
    <text evidence="9">The sequence shown here is derived from an EMBL/GenBank/DDBJ whole genome shotgun (WGS) entry which is preliminary data.</text>
</comment>
<evidence type="ECO:0000256" key="5">
    <source>
        <dbReference type="PROSITE-ProRule" id="PRU10141"/>
    </source>
</evidence>
<dbReference type="Proteomes" id="UP001165079">
    <property type="component" value="Unassembled WGS sequence"/>
</dbReference>
<evidence type="ECO:0000256" key="6">
    <source>
        <dbReference type="SAM" id="MobiDB-lite"/>
    </source>
</evidence>
<feature type="region of interest" description="Disordered" evidence="6">
    <location>
        <begin position="283"/>
        <end position="304"/>
    </location>
</feature>
<protein>
    <recommendedName>
        <fullName evidence="8">Protein kinase domain-containing protein</fullName>
    </recommendedName>
</protein>
<keyword evidence="3" id="KW-0418">Kinase</keyword>
<dbReference type="PANTHER" id="PTHR43289:SF34">
    <property type="entry name" value="SERINE_THREONINE-PROTEIN KINASE YBDM-RELATED"/>
    <property type="match status" value="1"/>
</dbReference>
<evidence type="ECO:0000256" key="3">
    <source>
        <dbReference type="ARBA" id="ARBA00022777"/>
    </source>
</evidence>
<dbReference type="AlphaFoldDB" id="A0A9W6W915"/>
<dbReference type="Pfam" id="PF00069">
    <property type="entry name" value="Pkinase"/>
    <property type="match status" value="1"/>
</dbReference>
<evidence type="ECO:0000313" key="10">
    <source>
        <dbReference type="Proteomes" id="UP001165079"/>
    </source>
</evidence>
<keyword evidence="1" id="KW-0808">Transferase</keyword>
<evidence type="ECO:0000256" key="4">
    <source>
        <dbReference type="ARBA" id="ARBA00022840"/>
    </source>
</evidence>
<dbReference type="RefSeq" id="WP_285663282.1">
    <property type="nucleotide sequence ID" value="NZ_BSTX01000002.1"/>
</dbReference>
<gene>
    <name evidence="9" type="ORF">Afil01_29160</name>
</gene>
<dbReference type="PROSITE" id="PS00107">
    <property type="entry name" value="PROTEIN_KINASE_ATP"/>
    <property type="match status" value="1"/>
</dbReference>
<keyword evidence="7" id="KW-0472">Membrane</keyword>
<evidence type="ECO:0000259" key="8">
    <source>
        <dbReference type="PROSITE" id="PS50011"/>
    </source>
</evidence>
<feature type="compositionally biased region" description="Basic and acidic residues" evidence="6">
    <location>
        <begin position="283"/>
        <end position="294"/>
    </location>
</feature>
<dbReference type="InterPro" id="IPR000719">
    <property type="entry name" value="Prot_kinase_dom"/>
</dbReference>
<organism evidence="9 10">
    <name type="scientific">Actinorhabdospora filicis</name>
    <dbReference type="NCBI Taxonomy" id="1785913"/>
    <lineage>
        <taxon>Bacteria</taxon>
        <taxon>Bacillati</taxon>
        <taxon>Actinomycetota</taxon>
        <taxon>Actinomycetes</taxon>
        <taxon>Micromonosporales</taxon>
        <taxon>Micromonosporaceae</taxon>
        <taxon>Actinorhabdospora</taxon>
    </lineage>
</organism>
<dbReference type="Gene3D" id="1.10.510.10">
    <property type="entry name" value="Transferase(Phosphotransferase) domain 1"/>
    <property type="match status" value="1"/>
</dbReference>
<keyword evidence="10" id="KW-1185">Reference proteome</keyword>
<keyword evidence="7" id="KW-0812">Transmembrane</keyword>
<keyword evidence="4 5" id="KW-0067">ATP-binding</keyword>
<dbReference type="CDD" id="cd14014">
    <property type="entry name" value="STKc_PknB_like"/>
    <property type="match status" value="1"/>
</dbReference>
<dbReference type="InterPro" id="IPR011009">
    <property type="entry name" value="Kinase-like_dom_sf"/>
</dbReference>
<keyword evidence="7" id="KW-1133">Transmembrane helix</keyword>
<dbReference type="PANTHER" id="PTHR43289">
    <property type="entry name" value="MITOGEN-ACTIVATED PROTEIN KINASE KINASE KINASE 20-RELATED"/>
    <property type="match status" value="1"/>
</dbReference>
<sequence>MTAPLERQDPRQVGPYRLVGRLGRGGMGEVFLGRSRGGRPVAVKVVGAALAGDVRFRRRFEAEVEAARRVGGFYTAQVVDADLDAERPWLVTAYIPGPSLWEAVSVHGALPFETTRRLGACLAEGLAAIHACRLVHHDLQPGNVILAEDGARLIDFGIARALDAVDNTATAVGTPGFVSPEQARGRHTGPASDVYSLGCVVAFAATGRSPHGEGVSQAILFRAIHKEPDLTGLPPALTPVIEACLAKKPADRPAVADVLRQLESSSAVAAWLPPDIAAMVGERKKAAQELHDSAGDPIAEDPEARRRRRTLLRAVSLTAITAAITAGIALAALNGGEAAHFTPPGVPSASGPSTGSTAFAADPCDVISNELVRAGQLVDTGVPGGYQSGATRVRTCKWQTGYGADYFYTLAYATPDVAMIPGGAEGSADLSGLPTAVVTHDTKGTTCAISWPTSYGQAVVLAEGSADKDYNCDLAADFARAVYAAVPR</sequence>
<feature type="binding site" evidence="5">
    <location>
        <position position="44"/>
    </location>
    <ligand>
        <name>ATP</name>
        <dbReference type="ChEBI" id="CHEBI:30616"/>
    </ligand>
</feature>
<evidence type="ECO:0000313" key="9">
    <source>
        <dbReference type="EMBL" id="GLZ78109.1"/>
    </source>
</evidence>
<evidence type="ECO:0000256" key="1">
    <source>
        <dbReference type="ARBA" id="ARBA00022679"/>
    </source>
</evidence>
<dbReference type="InterPro" id="IPR017441">
    <property type="entry name" value="Protein_kinase_ATP_BS"/>
</dbReference>
<dbReference type="Gene3D" id="3.30.200.20">
    <property type="entry name" value="Phosphorylase Kinase, domain 1"/>
    <property type="match status" value="1"/>
</dbReference>